<reference evidence="1" key="2">
    <citation type="journal article" date="2015" name="Data Brief">
        <title>Shoot transcriptome of the giant reed, Arundo donax.</title>
        <authorList>
            <person name="Barrero R.A."/>
            <person name="Guerrero F.D."/>
            <person name="Moolhuijzen P."/>
            <person name="Goolsby J.A."/>
            <person name="Tidwell J."/>
            <person name="Bellgard S.E."/>
            <person name="Bellgard M.I."/>
        </authorList>
    </citation>
    <scope>NUCLEOTIDE SEQUENCE</scope>
    <source>
        <tissue evidence="1">Shoot tissue taken approximately 20 cm above the soil surface</tissue>
    </source>
</reference>
<dbReference type="AlphaFoldDB" id="A0A0A9BP23"/>
<name>A0A0A9BP23_ARUDO</name>
<accession>A0A0A9BP23</accession>
<reference evidence="1" key="1">
    <citation type="submission" date="2014-09" db="EMBL/GenBank/DDBJ databases">
        <authorList>
            <person name="Magalhaes I.L.F."/>
            <person name="Oliveira U."/>
            <person name="Santos F.R."/>
            <person name="Vidigal T.H.D.A."/>
            <person name="Brescovit A.D."/>
            <person name="Santos A.J."/>
        </authorList>
    </citation>
    <scope>NUCLEOTIDE SEQUENCE</scope>
    <source>
        <tissue evidence="1">Shoot tissue taken approximately 20 cm above the soil surface</tissue>
    </source>
</reference>
<protein>
    <submittedName>
        <fullName evidence="1">Uncharacterized protein</fullName>
    </submittedName>
</protein>
<proteinExistence type="predicted"/>
<dbReference type="EMBL" id="GBRH01234895">
    <property type="protein sequence ID" value="JAD63000.1"/>
    <property type="molecule type" value="Transcribed_RNA"/>
</dbReference>
<evidence type="ECO:0000313" key="1">
    <source>
        <dbReference type="EMBL" id="JAD63000.1"/>
    </source>
</evidence>
<organism evidence="1">
    <name type="scientific">Arundo donax</name>
    <name type="common">Giant reed</name>
    <name type="synonym">Donax arundinaceus</name>
    <dbReference type="NCBI Taxonomy" id="35708"/>
    <lineage>
        <taxon>Eukaryota</taxon>
        <taxon>Viridiplantae</taxon>
        <taxon>Streptophyta</taxon>
        <taxon>Embryophyta</taxon>
        <taxon>Tracheophyta</taxon>
        <taxon>Spermatophyta</taxon>
        <taxon>Magnoliopsida</taxon>
        <taxon>Liliopsida</taxon>
        <taxon>Poales</taxon>
        <taxon>Poaceae</taxon>
        <taxon>PACMAD clade</taxon>
        <taxon>Arundinoideae</taxon>
        <taxon>Arundineae</taxon>
        <taxon>Arundo</taxon>
    </lineage>
</organism>
<sequence length="62" mass="6995">MFFLKTSACSGDVAVVFFSQSRGSMPCNRSSDSRIQPCHCKWSRHCPAWSFELTKDSLACCR</sequence>